<sequence>MDILFLGTSAGVPTRKRNVSAIAVTESQGRNWFLVDCGEGTQQQLLRTNLSLNNLQAILITHIHGDHCYGLAGLLASAGMSGRKTPLTIIAPKGIREWVEATQQHTQLYIPYELHFTDVETLTSVNSGLFEIHATALSHRVPSYAYRFTEKMTKTTLDTDKLKSLGISAGPVWGKLKQGQDVDYEGQKLLSCDFVQEHIQQTKAVVCGDNEQPQLLSQFCRDCDVLVHEATYTQDIAAKAGDVGHSYAGLVAEFAASIHLPNLILTHFSPRYQSDPQAPCSIEHIRQEASAIYSGRLYLADDFDRYQLIKDGELRKADV</sequence>
<dbReference type="PANTHER" id="PTHR46018:SF2">
    <property type="entry name" value="ZINC PHOSPHODIESTERASE ELAC PROTEIN 1"/>
    <property type="match status" value="1"/>
</dbReference>
<feature type="binding site" evidence="8">
    <location>
        <position position="209"/>
    </location>
    <ligand>
        <name>Zn(2+)</name>
        <dbReference type="ChEBI" id="CHEBI:29105"/>
        <label>2</label>
        <note>catalytic</note>
    </ligand>
</feature>
<dbReference type="OrthoDB" id="9803916at2"/>
<dbReference type="EC" id="3.1.26.11" evidence="8"/>
<evidence type="ECO:0000256" key="3">
    <source>
        <dbReference type="ARBA" id="ARBA00022722"/>
    </source>
</evidence>
<feature type="binding site" evidence="8">
    <location>
        <position position="139"/>
    </location>
    <ligand>
        <name>Zn(2+)</name>
        <dbReference type="ChEBI" id="CHEBI:29105"/>
        <label>1</label>
        <note>catalytic</note>
    </ligand>
</feature>
<comment type="catalytic activity">
    <reaction evidence="8">
        <text>Endonucleolytic cleavage of RNA, removing extra 3' nucleotides from tRNA precursor, generating 3' termini of tRNAs. A 3'-hydroxy group is left at the tRNA terminus and a 5'-phosphoryl group is left at the trailer molecule.</text>
        <dbReference type="EC" id="3.1.26.11"/>
    </reaction>
</comment>
<dbReference type="Pfam" id="PF23023">
    <property type="entry name" value="Anti-Pycsar_Apyc1"/>
    <property type="match status" value="1"/>
</dbReference>
<keyword evidence="10" id="KW-1185">Reference proteome</keyword>
<dbReference type="GO" id="GO:0008270">
    <property type="term" value="F:zinc ion binding"/>
    <property type="evidence" value="ECO:0007669"/>
    <property type="project" value="UniProtKB-UniRule"/>
</dbReference>
<feature type="binding site" evidence="8">
    <location>
        <position position="64"/>
    </location>
    <ligand>
        <name>Zn(2+)</name>
        <dbReference type="ChEBI" id="CHEBI:29105"/>
        <label>1</label>
        <note>catalytic</note>
    </ligand>
</feature>
<feature type="binding site" evidence="8">
    <location>
        <position position="67"/>
    </location>
    <ligand>
        <name>Zn(2+)</name>
        <dbReference type="ChEBI" id="CHEBI:29105"/>
        <label>2</label>
        <note>catalytic</note>
    </ligand>
</feature>
<comment type="subunit">
    <text evidence="1 8">Homodimer.</text>
</comment>
<keyword evidence="2 8" id="KW-0819">tRNA processing</keyword>
<keyword evidence="6 8" id="KW-0378">Hydrolase</keyword>
<dbReference type="Proteomes" id="UP000184600">
    <property type="component" value="Unassembled WGS sequence"/>
</dbReference>
<proteinExistence type="inferred from homology"/>
<evidence type="ECO:0000256" key="4">
    <source>
        <dbReference type="ARBA" id="ARBA00022723"/>
    </source>
</evidence>
<comment type="cofactor">
    <cofactor evidence="8">
        <name>Zn(2+)</name>
        <dbReference type="ChEBI" id="CHEBI:29105"/>
    </cofactor>
    <text evidence="8">Binds 2 Zn(2+) ions.</text>
</comment>
<dbReference type="InterPro" id="IPR013471">
    <property type="entry name" value="RNase_Z/BN"/>
</dbReference>
<name>A0A1M7YU20_9VIBR</name>
<gene>
    <name evidence="9" type="primary">rnz_1</name>
    <name evidence="8" type="synonym">rnz</name>
    <name evidence="9" type="ORF">VQ7734_01882</name>
</gene>
<keyword evidence="7 8" id="KW-0862">Zinc</keyword>
<feature type="binding site" evidence="8">
    <location>
        <position position="62"/>
    </location>
    <ligand>
        <name>Zn(2+)</name>
        <dbReference type="ChEBI" id="CHEBI:29105"/>
        <label>1</label>
        <note>catalytic</note>
    </ligand>
</feature>
<dbReference type="SUPFAM" id="SSF56281">
    <property type="entry name" value="Metallo-hydrolase/oxidoreductase"/>
    <property type="match status" value="1"/>
</dbReference>
<evidence type="ECO:0000313" key="10">
    <source>
        <dbReference type="Proteomes" id="UP000184600"/>
    </source>
</evidence>
<dbReference type="AlphaFoldDB" id="A0A1M7YU20"/>
<dbReference type="GO" id="GO:0042781">
    <property type="term" value="F:3'-tRNA processing endoribonuclease activity"/>
    <property type="evidence" value="ECO:0007669"/>
    <property type="project" value="UniProtKB-UniRule"/>
</dbReference>
<evidence type="ECO:0000256" key="1">
    <source>
        <dbReference type="ARBA" id="ARBA00011738"/>
    </source>
</evidence>
<dbReference type="EMBL" id="FRFG01000021">
    <property type="protein sequence ID" value="SHO56119.1"/>
    <property type="molecule type" value="Genomic_DNA"/>
</dbReference>
<comment type="function">
    <text evidence="8">Zinc phosphodiesterase, which displays some tRNA 3'-processing endonuclease activity. Probably involved in tRNA maturation, by removing a 3'-trailer from precursor tRNA.</text>
</comment>
<dbReference type="InterPro" id="IPR036866">
    <property type="entry name" value="RibonucZ/Hydroxyglut_hydro"/>
</dbReference>
<organism evidence="9 10">
    <name type="scientific">Vibrio quintilis</name>
    <dbReference type="NCBI Taxonomy" id="1117707"/>
    <lineage>
        <taxon>Bacteria</taxon>
        <taxon>Pseudomonadati</taxon>
        <taxon>Pseudomonadota</taxon>
        <taxon>Gammaproteobacteria</taxon>
        <taxon>Vibrionales</taxon>
        <taxon>Vibrionaceae</taxon>
        <taxon>Vibrio</taxon>
    </lineage>
</organism>
<dbReference type="CDD" id="cd07717">
    <property type="entry name" value="RNaseZ_ZiPD-like_MBL-fold"/>
    <property type="match status" value="1"/>
</dbReference>
<evidence type="ECO:0000256" key="8">
    <source>
        <dbReference type="HAMAP-Rule" id="MF_01818"/>
    </source>
</evidence>
<dbReference type="NCBIfam" id="NF000801">
    <property type="entry name" value="PRK00055.1-3"/>
    <property type="match status" value="1"/>
</dbReference>
<comment type="similarity">
    <text evidence="8">Belongs to the RNase Z family.</text>
</comment>
<keyword evidence="3 8" id="KW-0540">Nuclease</keyword>
<feature type="binding site" evidence="8">
    <location>
        <position position="66"/>
    </location>
    <ligand>
        <name>Zn(2+)</name>
        <dbReference type="ChEBI" id="CHEBI:29105"/>
        <label>2</label>
        <note>catalytic</note>
    </ligand>
</feature>
<dbReference type="Gene3D" id="3.60.15.10">
    <property type="entry name" value="Ribonuclease Z/Hydroxyacylglutathione hydrolase-like"/>
    <property type="match status" value="1"/>
</dbReference>
<protein>
    <recommendedName>
        <fullName evidence="8">Ribonuclease Z</fullName>
        <shortName evidence="8">RNase Z</shortName>
        <ecNumber evidence="8">3.1.26.11</ecNumber>
    </recommendedName>
    <alternativeName>
        <fullName evidence="8">tRNA 3 endonuclease</fullName>
    </alternativeName>
    <alternativeName>
        <fullName evidence="8">tRNase Z</fullName>
    </alternativeName>
</protein>
<evidence type="ECO:0000256" key="5">
    <source>
        <dbReference type="ARBA" id="ARBA00022759"/>
    </source>
</evidence>
<evidence type="ECO:0000313" key="9">
    <source>
        <dbReference type="EMBL" id="SHO56119.1"/>
    </source>
</evidence>
<feature type="binding site" evidence="8">
    <location>
        <position position="209"/>
    </location>
    <ligand>
        <name>Zn(2+)</name>
        <dbReference type="ChEBI" id="CHEBI:29105"/>
        <label>1</label>
        <note>catalytic</note>
    </ligand>
</feature>
<reference evidence="10" key="1">
    <citation type="submission" date="2016-12" db="EMBL/GenBank/DDBJ databases">
        <authorList>
            <person name="Rodrigo-Torres L."/>
            <person name="Arahal R.D."/>
            <person name="Lucena T."/>
        </authorList>
    </citation>
    <scope>NUCLEOTIDE SEQUENCE [LARGE SCALE GENOMIC DNA]</scope>
</reference>
<evidence type="ECO:0000256" key="6">
    <source>
        <dbReference type="ARBA" id="ARBA00022801"/>
    </source>
</evidence>
<accession>A0A1M7YU20</accession>
<feature type="binding site" evidence="8">
    <location>
        <position position="267"/>
    </location>
    <ligand>
        <name>Zn(2+)</name>
        <dbReference type="ChEBI" id="CHEBI:29105"/>
        <label>2</label>
        <note>catalytic</note>
    </ligand>
</feature>
<evidence type="ECO:0000256" key="7">
    <source>
        <dbReference type="ARBA" id="ARBA00022833"/>
    </source>
</evidence>
<keyword evidence="4 8" id="KW-0479">Metal-binding</keyword>
<feature type="active site" description="Proton acceptor" evidence="8">
    <location>
        <position position="66"/>
    </location>
</feature>
<dbReference type="PANTHER" id="PTHR46018">
    <property type="entry name" value="ZINC PHOSPHODIESTERASE ELAC PROTEIN 1"/>
    <property type="match status" value="1"/>
</dbReference>
<dbReference type="RefSeq" id="WP_073581777.1">
    <property type="nucleotide sequence ID" value="NZ_AP024897.1"/>
</dbReference>
<dbReference type="HAMAP" id="MF_01818">
    <property type="entry name" value="RNase_Z_BN"/>
    <property type="match status" value="1"/>
</dbReference>
<keyword evidence="5 8" id="KW-0255">Endonuclease</keyword>
<evidence type="ECO:0000256" key="2">
    <source>
        <dbReference type="ARBA" id="ARBA00022694"/>
    </source>
</evidence>
<dbReference type="STRING" id="1117707.VQ7734_01882"/>